<feature type="domain" description="RsdA/BaiN/AoA(So)-like Rossmann fold-like" evidence="4">
    <location>
        <begin position="10"/>
        <end position="394"/>
    </location>
</feature>
<evidence type="ECO:0000313" key="7">
    <source>
        <dbReference type="Proteomes" id="UP001214250"/>
    </source>
</evidence>
<protein>
    <submittedName>
        <fullName evidence="6">NAD(P)/FAD-dependent oxidoreductase</fullName>
    </submittedName>
</protein>
<dbReference type="InterPro" id="IPR023166">
    <property type="entry name" value="BaiN-like_dom_sf"/>
</dbReference>
<evidence type="ECO:0000259" key="5">
    <source>
        <dbReference type="Pfam" id="PF22780"/>
    </source>
</evidence>
<reference evidence="6 7" key="1">
    <citation type="submission" date="2023-02" db="EMBL/GenBank/DDBJ databases">
        <title>Genome sequence of Lentisphaera profundi SAORIC-696.</title>
        <authorList>
            <person name="Kim e."/>
            <person name="Cho J.-C."/>
            <person name="Choi A."/>
            <person name="Kang I."/>
        </authorList>
    </citation>
    <scope>NUCLEOTIDE SEQUENCE [LARGE SCALE GENOMIC DNA]</scope>
    <source>
        <strain evidence="6 7">SAORIC-696</strain>
    </source>
</reference>
<comment type="cofactor">
    <cofactor evidence="1">
        <name>FAD</name>
        <dbReference type="ChEBI" id="CHEBI:57692"/>
    </cofactor>
</comment>
<evidence type="ECO:0000256" key="2">
    <source>
        <dbReference type="ARBA" id="ARBA00022630"/>
    </source>
</evidence>
<dbReference type="PRINTS" id="PR00411">
    <property type="entry name" value="PNDRDTASEI"/>
</dbReference>
<evidence type="ECO:0000256" key="3">
    <source>
        <dbReference type="ARBA" id="ARBA00022827"/>
    </source>
</evidence>
<dbReference type="RefSeq" id="WP_274153670.1">
    <property type="nucleotide sequence ID" value="NZ_CP117812.1"/>
</dbReference>
<feature type="domain" description="RsdA/BaiN/AoA(So)-like insert" evidence="5">
    <location>
        <begin position="193"/>
        <end position="341"/>
    </location>
</feature>
<gene>
    <name evidence="6" type="ORF">PQO03_13255</name>
</gene>
<dbReference type="Gene3D" id="2.40.30.10">
    <property type="entry name" value="Translation factors"/>
    <property type="match status" value="1"/>
</dbReference>
<dbReference type="NCBIfam" id="TIGR00275">
    <property type="entry name" value="aminoacetone oxidase family FAD-binding enzyme"/>
    <property type="match status" value="1"/>
</dbReference>
<organism evidence="6 7">
    <name type="scientific">Lentisphaera profundi</name>
    <dbReference type="NCBI Taxonomy" id="1658616"/>
    <lineage>
        <taxon>Bacteria</taxon>
        <taxon>Pseudomonadati</taxon>
        <taxon>Lentisphaerota</taxon>
        <taxon>Lentisphaeria</taxon>
        <taxon>Lentisphaerales</taxon>
        <taxon>Lentisphaeraceae</taxon>
        <taxon>Lentisphaera</taxon>
    </lineage>
</organism>
<evidence type="ECO:0000259" key="4">
    <source>
        <dbReference type="Pfam" id="PF03486"/>
    </source>
</evidence>
<keyword evidence="7" id="KW-1185">Reference proteome</keyword>
<proteinExistence type="predicted"/>
<dbReference type="PANTHER" id="PTHR42887">
    <property type="entry name" value="OS12G0638800 PROTEIN"/>
    <property type="match status" value="1"/>
</dbReference>
<dbReference type="InterPro" id="IPR036188">
    <property type="entry name" value="FAD/NAD-bd_sf"/>
</dbReference>
<dbReference type="Pfam" id="PF22780">
    <property type="entry name" value="HI0933_like_1st"/>
    <property type="match status" value="1"/>
</dbReference>
<dbReference type="InterPro" id="IPR057661">
    <property type="entry name" value="RsdA/BaiN/AoA(So)_Rossmann"/>
</dbReference>
<dbReference type="Gene3D" id="3.50.50.60">
    <property type="entry name" value="FAD/NAD(P)-binding domain"/>
    <property type="match status" value="1"/>
</dbReference>
<accession>A0ABY7W194</accession>
<dbReference type="InterPro" id="IPR055178">
    <property type="entry name" value="RsdA/BaiN/AoA(So)-like_dom"/>
</dbReference>
<dbReference type="PANTHER" id="PTHR42887:SF2">
    <property type="entry name" value="OS12G0638800 PROTEIN"/>
    <property type="match status" value="1"/>
</dbReference>
<keyword evidence="2" id="KW-0285">Flavoprotein</keyword>
<keyword evidence="3" id="KW-0274">FAD</keyword>
<name>A0ABY7W194_9BACT</name>
<sequence>MNSNPKPNYDLIVIGGGAAGLMCTSLAAKRGKKVLLIDHNAKPGRKIIISGGGRCNFTNLNIQPDRYISQNPRFCISALKRYTQHDFIKLVKSHGLTYNEKTLGQLFCDQKSPAILAMLQEECRSDDVTMQYQCEISYVHKLSSGFEVKTSSGTVTSSKIVIASGGLSMPKIGATNFAYNIAKQFNLSLIPTQPGLVPLTLSGDKLDLAISLAGTALDCNVFLDKKTSFRENMLFTHRGLSGPAILQISSYWRESQEVFFNFLPDQNPETFLQDLRKNNPKETLGQVLKPLLPKKFIALFLCPPEKAIAQLSKKELAQINDRLFRCAIIPSGTEGYRTAEVTLGGLDTKELSSKTMEVKQVPGLYFIGEAVDVTGWLGGYNFQWAWSSAAACAESL</sequence>
<dbReference type="Proteomes" id="UP001214250">
    <property type="component" value="Chromosome 2"/>
</dbReference>
<dbReference type="Pfam" id="PF03486">
    <property type="entry name" value="HI0933_like"/>
    <property type="match status" value="1"/>
</dbReference>
<dbReference type="InterPro" id="IPR004792">
    <property type="entry name" value="BaiN-like"/>
</dbReference>
<dbReference type="EMBL" id="CP117812">
    <property type="protein sequence ID" value="WDE98801.1"/>
    <property type="molecule type" value="Genomic_DNA"/>
</dbReference>
<evidence type="ECO:0000313" key="6">
    <source>
        <dbReference type="EMBL" id="WDE98801.1"/>
    </source>
</evidence>
<dbReference type="SUPFAM" id="SSF160996">
    <property type="entry name" value="HI0933 insert domain-like"/>
    <property type="match status" value="1"/>
</dbReference>
<evidence type="ECO:0000256" key="1">
    <source>
        <dbReference type="ARBA" id="ARBA00001974"/>
    </source>
</evidence>
<dbReference type="Gene3D" id="1.10.8.260">
    <property type="entry name" value="HI0933 insert domain-like"/>
    <property type="match status" value="1"/>
</dbReference>
<dbReference type="SUPFAM" id="SSF51905">
    <property type="entry name" value="FAD/NAD(P)-binding domain"/>
    <property type="match status" value="1"/>
</dbReference>